<evidence type="ECO:0000259" key="8">
    <source>
        <dbReference type="Pfam" id="PF01416"/>
    </source>
</evidence>
<dbReference type="FunFam" id="3.30.70.580:FF:000001">
    <property type="entry name" value="tRNA pseudouridine synthase A"/>
    <property type="match status" value="1"/>
</dbReference>
<dbReference type="SUPFAM" id="SSF55120">
    <property type="entry name" value="Pseudouridine synthase"/>
    <property type="match status" value="1"/>
</dbReference>
<proteinExistence type="inferred from homology"/>
<dbReference type="KEGG" id="kpf:IX53_08670"/>
<dbReference type="Proteomes" id="UP000035159">
    <property type="component" value="Chromosome"/>
</dbReference>
<dbReference type="RefSeq" id="WP_047755009.1">
    <property type="nucleotide sequence ID" value="NZ_CAJUHA010000005.1"/>
</dbReference>
<gene>
    <name evidence="4" type="primary">truA</name>
    <name evidence="9" type="ORF">IX53_08670</name>
</gene>
<evidence type="ECO:0000256" key="4">
    <source>
        <dbReference type="HAMAP-Rule" id="MF_00171"/>
    </source>
</evidence>
<dbReference type="CDD" id="cd02570">
    <property type="entry name" value="PseudoU_synth_EcTruA"/>
    <property type="match status" value="1"/>
</dbReference>
<dbReference type="PANTHER" id="PTHR11142">
    <property type="entry name" value="PSEUDOURIDYLATE SYNTHASE"/>
    <property type="match status" value="1"/>
</dbReference>
<comment type="similarity">
    <text evidence="1 4 7">Belongs to the tRNA pseudouridine synthase TruA family.</text>
</comment>
<evidence type="ECO:0000256" key="6">
    <source>
        <dbReference type="PIRSR" id="PIRSR001430-2"/>
    </source>
</evidence>
<dbReference type="EC" id="5.4.99.12" evidence="4"/>
<dbReference type="NCBIfam" id="TIGR00071">
    <property type="entry name" value="hisT_truA"/>
    <property type="match status" value="1"/>
</dbReference>
<dbReference type="Pfam" id="PF01416">
    <property type="entry name" value="PseudoU_synth_1"/>
    <property type="match status" value="2"/>
</dbReference>
<name>A0A0G2ZE91_9BACT</name>
<protein>
    <recommendedName>
        <fullName evidence="4">tRNA pseudouridine synthase A</fullName>
        <ecNumber evidence="4">5.4.99.12</ecNumber>
    </recommendedName>
    <alternativeName>
        <fullName evidence="4">tRNA pseudouridine(38-40) synthase</fullName>
    </alternativeName>
    <alternativeName>
        <fullName evidence="4">tRNA pseudouridylate synthase I</fullName>
    </alternativeName>
    <alternativeName>
        <fullName evidence="4">tRNA-uridine isomerase I</fullName>
    </alternativeName>
</protein>
<keyword evidence="2 4" id="KW-0819">tRNA processing</keyword>
<dbReference type="InterPro" id="IPR020103">
    <property type="entry name" value="PsdUridine_synth_cat_dom_sf"/>
</dbReference>
<dbReference type="GO" id="GO:0031119">
    <property type="term" value="P:tRNA pseudouridine synthesis"/>
    <property type="evidence" value="ECO:0007669"/>
    <property type="project" value="UniProtKB-UniRule"/>
</dbReference>
<dbReference type="PANTHER" id="PTHR11142:SF0">
    <property type="entry name" value="TRNA PSEUDOURIDINE SYNTHASE-LIKE 1"/>
    <property type="match status" value="1"/>
</dbReference>
<dbReference type="GO" id="GO:0003723">
    <property type="term" value="F:RNA binding"/>
    <property type="evidence" value="ECO:0007669"/>
    <property type="project" value="InterPro"/>
</dbReference>
<dbReference type="AlphaFoldDB" id="A0A0G2ZE91"/>
<keyword evidence="3 4" id="KW-0413">Isomerase</keyword>
<dbReference type="InterPro" id="IPR020095">
    <property type="entry name" value="PsdUridine_synth_TruA_C"/>
</dbReference>
<accession>A0A0G2ZE91</accession>
<evidence type="ECO:0000313" key="10">
    <source>
        <dbReference type="Proteomes" id="UP000035159"/>
    </source>
</evidence>
<dbReference type="PIRSF" id="PIRSF001430">
    <property type="entry name" value="tRNA_psdUrid_synth"/>
    <property type="match status" value="1"/>
</dbReference>
<keyword evidence="10" id="KW-1185">Reference proteome</keyword>
<comment type="catalytic activity">
    <reaction evidence="4 7">
        <text>uridine(38/39/40) in tRNA = pseudouridine(38/39/40) in tRNA</text>
        <dbReference type="Rhea" id="RHEA:22376"/>
        <dbReference type="Rhea" id="RHEA-COMP:10085"/>
        <dbReference type="Rhea" id="RHEA-COMP:10087"/>
        <dbReference type="ChEBI" id="CHEBI:65314"/>
        <dbReference type="ChEBI" id="CHEBI:65315"/>
        <dbReference type="EC" id="5.4.99.12"/>
    </reaction>
</comment>
<reference evidence="9 10" key="1">
    <citation type="submission" date="2015-04" db="EMBL/GenBank/DDBJ databases">
        <title>Complete Genome Sequence of Kosmotoga pacifica SLHLJ1.</title>
        <authorList>
            <person name="Jiang L.J."/>
            <person name="Shao Z.Z."/>
            <person name="Jebbar M."/>
        </authorList>
    </citation>
    <scope>NUCLEOTIDE SEQUENCE [LARGE SCALE GENOMIC DNA]</scope>
    <source>
        <strain evidence="9 10">SLHLJ1</strain>
    </source>
</reference>
<evidence type="ECO:0000313" key="9">
    <source>
        <dbReference type="EMBL" id="AKI97874.1"/>
    </source>
</evidence>
<evidence type="ECO:0000256" key="1">
    <source>
        <dbReference type="ARBA" id="ARBA00009375"/>
    </source>
</evidence>
<evidence type="ECO:0000256" key="5">
    <source>
        <dbReference type="PIRSR" id="PIRSR001430-1"/>
    </source>
</evidence>
<dbReference type="PATRIC" id="fig|1330330.3.peg.1764"/>
<dbReference type="GO" id="GO:0160147">
    <property type="term" value="F:tRNA pseudouridine(38-40) synthase activity"/>
    <property type="evidence" value="ECO:0007669"/>
    <property type="project" value="UniProtKB-EC"/>
</dbReference>
<dbReference type="EMBL" id="CP011232">
    <property type="protein sequence ID" value="AKI97874.1"/>
    <property type="molecule type" value="Genomic_DNA"/>
</dbReference>
<comment type="caution">
    <text evidence="4">Lacks conserved residue(s) required for the propagation of feature annotation.</text>
</comment>
<dbReference type="HAMAP" id="MF_00171">
    <property type="entry name" value="TruA"/>
    <property type="match status" value="1"/>
</dbReference>
<organism evidence="9 10">
    <name type="scientific">Kosmotoga pacifica</name>
    <dbReference type="NCBI Taxonomy" id="1330330"/>
    <lineage>
        <taxon>Bacteria</taxon>
        <taxon>Thermotogati</taxon>
        <taxon>Thermotogota</taxon>
        <taxon>Thermotogae</taxon>
        <taxon>Kosmotogales</taxon>
        <taxon>Kosmotogaceae</taxon>
        <taxon>Kosmotoga</taxon>
    </lineage>
</organism>
<dbReference type="Gene3D" id="3.30.70.660">
    <property type="entry name" value="Pseudouridine synthase I, catalytic domain, C-terminal subdomain"/>
    <property type="match status" value="1"/>
</dbReference>
<evidence type="ECO:0000256" key="2">
    <source>
        <dbReference type="ARBA" id="ARBA00022694"/>
    </source>
</evidence>
<evidence type="ECO:0000256" key="7">
    <source>
        <dbReference type="RuleBase" id="RU003792"/>
    </source>
</evidence>
<dbReference type="Gene3D" id="3.30.70.580">
    <property type="entry name" value="Pseudouridine synthase I, catalytic domain, N-terminal subdomain"/>
    <property type="match status" value="1"/>
</dbReference>
<dbReference type="OrthoDB" id="9811823at2"/>
<feature type="binding site" evidence="4 6">
    <location>
        <position position="111"/>
    </location>
    <ligand>
        <name>substrate</name>
    </ligand>
</feature>
<comment type="function">
    <text evidence="4">Formation of pseudouridine at positions 38, 39 and 40 in the anticodon stem and loop of transfer RNAs.</text>
</comment>
<sequence length="250" mass="28791">MKRFAAVVAYDGTDFFGFQVQPNQRTVQGVIEDALFKIHKQEVRTDAAGRTDTGVHGYGQVVAFNSSLDRLSAETMKDALNANLPADVYVRKVHEVGKDFSPRFHAKRRIYHYYILNTPEPDLFKRRYTWWFPYQLDIEKMRQGAKFLIGEHDFAAFRTGKDDRTTIRTITSIRILRLKKDVILFRVEGISFLRRMVRNIVGALVRVGTESLSPETVKLILESKDRSKLPSSAPPQGLVLYKVLFNEFET</sequence>
<comment type="subunit">
    <text evidence="4">Homodimer.</text>
</comment>
<feature type="domain" description="Pseudouridine synthase I TruA alpha/beta" evidence="8">
    <location>
        <begin position="6"/>
        <end position="104"/>
    </location>
</feature>
<dbReference type="InterPro" id="IPR001406">
    <property type="entry name" value="PsdUridine_synth_TruA"/>
</dbReference>
<evidence type="ECO:0000256" key="3">
    <source>
        <dbReference type="ARBA" id="ARBA00023235"/>
    </source>
</evidence>
<feature type="domain" description="Pseudouridine synthase I TruA alpha/beta" evidence="8">
    <location>
        <begin position="145"/>
        <end position="246"/>
    </location>
</feature>
<dbReference type="STRING" id="1330330.IX53_08670"/>
<dbReference type="InterPro" id="IPR020094">
    <property type="entry name" value="TruA/RsuA/RluB/E/F_N"/>
</dbReference>
<dbReference type="InterPro" id="IPR020097">
    <property type="entry name" value="PsdUridine_synth_TruA_a/b_dom"/>
</dbReference>
<feature type="active site" description="Nucleophile" evidence="4 5">
    <location>
        <position position="52"/>
    </location>
</feature>